<dbReference type="GO" id="GO:0005737">
    <property type="term" value="C:cytoplasm"/>
    <property type="evidence" value="ECO:0007669"/>
    <property type="project" value="TreeGrafter"/>
</dbReference>
<keyword evidence="2" id="KW-1185">Reference proteome</keyword>
<dbReference type="PANTHER" id="PTHR14388:SF17">
    <property type="entry name" value="SH2 DOMAIN-CONTAINING PROTEIN"/>
    <property type="match status" value="1"/>
</dbReference>
<feature type="coiled-coil region" evidence="1">
    <location>
        <begin position="88"/>
        <end position="130"/>
    </location>
</feature>
<dbReference type="AlphaFoldDB" id="A0A915L2J1"/>
<proteinExistence type="predicted"/>
<evidence type="ECO:0000313" key="3">
    <source>
        <dbReference type="WBParaSite" id="nRc.2.0.1.t45349-RA"/>
    </source>
</evidence>
<dbReference type="PANTHER" id="PTHR14388">
    <property type="entry name" value="T CELL-SPECIFIC ADAPTER PROTEIN TSAD"/>
    <property type="match status" value="1"/>
</dbReference>
<reference evidence="3" key="1">
    <citation type="submission" date="2022-11" db="UniProtKB">
        <authorList>
            <consortium name="WormBaseParasite"/>
        </authorList>
    </citation>
    <scope>IDENTIFICATION</scope>
</reference>
<accession>A0A915L2J1</accession>
<dbReference type="Proteomes" id="UP000887565">
    <property type="component" value="Unplaced"/>
</dbReference>
<organism evidence="2 3">
    <name type="scientific">Romanomermis culicivorax</name>
    <name type="common">Nematode worm</name>
    <dbReference type="NCBI Taxonomy" id="13658"/>
    <lineage>
        <taxon>Eukaryota</taxon>
        <taxon>Metazoa</taxon>
        <taxon>Ecdysozoa</taxon>
        <taxon>Nematoda</taxon>
        <taxon>Enoplea</taxon>
        <taxon>Dorylaimia</taxon>
        <taxon>Mermithida</taxon>
        <taxon>Mermithoidea</taxon>
        <taxon>Mermithidae</taxon>
        <taxon>Romanomermis</taxon>
    </lineage>
</organism>
<keyword evidence="1" id="KW-0175">Coiled coil</keyword>
<dbReference type="OMA" id="ARGQHKI"/>
<protein>
    <submittedName>
        <fullName evidence="3">Uncharacterized protein</fullName>
    </submittedName>
</protein>
<name>A0A915L2J1_ROMCU</name>
<sequence>MYVEPELLAELDDEQKQILFCKMREEQVRRYAEYEKNLEAENVTFPGKNSNDKSRRNIGWLLGADGNPWVWVMGEHAQDKSIEEILDFETQEKAMRLAEEETEMLRAKEEEELKEKLRQEQLEIEQERDLQKMLRTSDDDGNIKNSFNMLKTNNNVQENHISKNSSEADAVILRQKPSEARLRNGDVSNRAVDEHTSKRASEIYQSLIEAREKAQSEALNAAEEEKRYWQMQVKIGLYTRHDLMLRIKSSGTESTSSNTELNPVEPIFRISLEEKKYHEAEEQIRILAKKARGQHKIYTLKTTSALFDKFRSPENNGFSD</sequence>
<evidence type="ECO:0000256" key="1">
    <source>
        <dbReference type="SAM" id="Coils"/>
    </source>
</evidence>
<dbReference type="WBParaSite" id="nRc.2.0.1.t45349-RA">
    <property type="protein sequence ID" value="nRc.2.0.1.t45349-RA"/>
    <property type="gene ID" value="nRc.2.0.1.g45349"/>
</dbReference>
<evidence type="ECO:0000313" key="2">
    <source>
        <dbReference type="Proteomes" id="UP000887565"/>
    </source>
</evidence>